<feature type="transmembrane region" description="Helical" evidence="1">
    <location>
        <begin position="73"/>
        <end position="93"/>
    </location>
</feature>
<sequence>MQPSQVPAYQSHQAVQMQAAPPAQAFAPLGPSRYACGAKTLGILQIILAAGSAVAGTVNIIAFSTLSVVACPIWGGLMFYLPAGILGVVSACVSPSSRRCVAVGWMVMSILAAVMAGGNIIYAGISIATDQYYNGTLVMAMDGIVTVVSLAELIIAIVSAVYCCLIRGELPSQNTPTIQYMTAPAYPTTVVTPAPGPPAYAATHAHVVLYRGGATAGPPAPAGYYHPAQNAPNVMMTQPAMPGTVQTVNLPEPKI</sequence>
<reference evidence="2" key="1">
    <citation type="submission" date="2022-11" db="UniProtKB">
        <authorList>
            <consortium name="EnsemblMetazoa"/>
        </authorList>
    </citation>
    <scope>IDENTIFICATION</scope>
</reference>
<keyword evidence="1" id="KW-0812">Transmembrane</keyword>
<accession>A0A914A1I0</accession>
<name>A0A914A1I0_PATMI</name>
<feature type="transmembrane region" description="Helical" evidence="1">
    <location>
        <begin position="100"/>
        <end position="123"/>
    </location>
</feature>
<dbReference type="OrthoDB" id="10183527at2759"/>
<dbReference type="RefSeq" id="XP_038057485.1">
    <property type="nucleotide sequence ID" value="XM_038201557.1"/>
</dbReference>
<dbReference type="Proteomes" id="UP000887568">
    <property type="component" value="Unplaced"/>
</dbReference>
<dbReference type="PANTHER" id="PTHR23320:SF165">
    <property type="entry name" value="MARVEL DOMAIN-CONTAINING PROTEIN"/>
    <property type="match status" value="1"/>
</dbReference>
<dbReference type="InterPro" id="IPR030417">
    <property type="entry name" value="MS4A"/>
</dbReference>
<feature type="transmembrane region" description="Helical" evidence="1">
    <location>
        <begin position="143"/>
        <end position="165"/>
    </location>
</feature>
<organism evidence="2 3">
    <name type="scientific">Patiria miniata</name>
    <name type="common">Bat star</name>
    <name type="synonym">Asterina miniata</name>
    <dbReference type="NCBI Taxonomy" id="46514"/>
    <lineage>
        <taxon>Eukaryota</taxon>
        <taxon>Metazoa</taxon>
        <taxon>Echinodermata</taxon>
        <taxon>Eleutherozoa</taxon>
        <taxon>Asterozoa</taxon>
        <taxon>Asteroidea</taxon>
        <taxon>Valvatacea</taxon>
        <taxon>Valvatida</taxon>
        <taxon>Asterinidae</taxon>
        <taxon>Patiria</taxon>
    </lineage>
</organism>
<keyword evidence="3" id="KW-1185">Reference proteome</keyword>
<keyword evidence="1" id="KW-1133">Transmembrane helix</keyword>
<keyword evidence="1" id="KW-0472">Membrane</keyword>
<dbReference type="AlphaFoldDB" id="A0A914A1I0"/>
<proteinExistence type="predicted"/>
<evidence type="ECO:0000256" key="1">
    <source>
        <dbReference type="SAM" id="Phobius"/>
    </source>
</evidence>
<dbReference type="GeneID" id="119729054"/>
<protein>
    <submittedName>
        <fullName evidence="2">Uncharacterized protein</fullName>
    </submittedName>
</protein>
<feature type="transmembrane region" description="Helical" evidence="1">
    <location>
        <begin position="41"/>
        <end position="61"/>
    </location>
</feature>
<evidence type="ECO:0000313" key="2">
    <source>
        <dbReference type="EnsemblMetazoa" id="XP_038057485.1"/>
    </source>
</evidence>
<evidence type="ECO:0000313" key="3">
    <source>
        <dbReference type="Proteomes" id="UP000887568"/>
    </source>
</evidence>
<dbReference type="OMA" id="TMAMDSI"/>
<dbReference type="PANTHER" id="PTHR23320">
    <property type="entry name" value="MEMBRANE-SPANNING 4-DOMAINS SUBFAMILY A MS4A -RELATED"/>
    <property type="match status" value="1"/>
</dbReference>
<dbReference type="EnsemblMetazoa" id="XM_038201557.1">
    <property type="protein sequence ID" value="XP_038057485.1"/>
    <property type="gene ID" value="LOC119729054"/>
</dbReference>